<keyword evidence="4" id="KW-0378">Hydrolase</keyword>
<dbReference type="InterPro" id="IPR042047">
    <property type="entry name" value="SleB_dom1"/>
</dbReference>
<keyword evidence="2" id="KW-0732">Signal</keyword>
<dbReference type="Pfam" id="PF07486">
    <property type="entry name" value="Hydrolase_2"/>
    <property type="match status" value="1"/>
</dbReference>
<feature type="region of interest" description="Disordered" evidence="1">
    <location>
        <begin position="54"/>
        <end position="85"/>
    </location>
</feature>
<gene>
    <name evidence="4" type="ORF">AWL63_05040</name>
</gene>
<dbReference type="InterPro" id="IPR011105">
    <property type="entry name" value="Cell_wall_hydrolase_SleB"/>
</dbReference>
<name>A0A1B3Z7M8_9SPHN</name>
<dbReference type="Gene3D" id="1.10.10.2520">
    <property type="entry name" value="Cell wall hydrolase SleB, domain 1"/>
    <property type="match status" value="1"/>
</dbReference>
<proteinExistence type="predicted"/>
<evidence type="ECO:0000313" key="4">
    <source>
        <dbReference type="EMBL" id="AOH83427.1"/>
    </source>
</evidence>
<accession>A0A1B3Z7M8</accession>
<evidence type="ECO:0000259" key="3">
    <source>
        <dbReference type="Pfam" id="PF07486"/>
    </source>
</evidence>
<dbReference type="KEGG" id="span:AWL63_05040"/>
<feature type="signal peptide" evidence="2">
    <location>
        <begin position="1"/>
        <end position="23"/>
    </location>
</feature>
<dbReference type="GO" id="GO:0016787">
    <property type="term" value="F:hydrolase activity"/>
    <property type="evidence" value="ECO:0007669"/>
    <property type="project" value="UniProtKB-KW"/>
</dbReference>
<dbReference type="STRING" id="1560345.AWL63_05040"/>
<organism evidence="4 5">
    <name type="scientific">Sphingomonas panacis</name>
    <dbReference type="NCBI Taxonomy" id="1560345"/>
    <lineage>
        <taxon>Bacteria</taxon>
        <taxon>Pseudomonadati</taxon>
        <taxon>Pseudomonadota</taxon>
        <taxon>Alphaproteobacteria</taxon>
        <taxon>Sphingomonadales</taxon>
        <taxon>Sphingomonadaceae</taxon>
        <taxon>Sphingomonas</taxon>
    </lineage>
</organism>
<dbReference type="Proteomes" id="UP000094256">
    <property type="component" value="Chromosome"/>
</dbReference>
<sequence>MSLLHRAATIAAIFASITGLAGASTPGFALQINQPINAQPASMVPAVAVIQTSPDTTTPAVDPADPAPSDQKSTPSYASLADAVAAQSDDDASSDELQCLAGAIYYESKGEPLSGQLAVAEVVINRSKSGRFPGSICSVVTQPGQFSFVRGGHVPEIDANRNYRTALAVARVALADAWDSPASKALFFHARRVNANFNRTQVAAIGNHIFYR</sequence>
<evidence type="ECO:0000256" key="1">
    <source>
        <dbReference type="SAM" id="MobiDB-lite"/>
    </source>
</evidence>
<dbReference type="AlphaFoldDB" id="A0A1B3Z7M8"/>
<keyword evidence="5" id="KW-1185">Reference proteome</keyword>
<protein>
    <submittedName>
        <fullName evidence="4">Cell wall hydrolase</fullName>
    </submittedName>
</protein>
<feature type="chain" id="PRO_5008556120" evidence="2">
    <location>
        <begin position="24"/>
        <end position="212"/>
    </location>
</feature>
<feature type="domain" description="Cell wall hydrolase SleB" evidence="3">
    <location>
        <begin position="110"/>
        <end position="211"/>
    </location>
</feature>
<evidence type="ECO:0000313" key="5">
    <source>
        <dbReference type="Proteomes" id="UP000094256"/>
    </source>
</evidence>
<reference evidence="4 5" key="1">
    <citation type="submission" date="2016-01" db="EMBL/GenBank/DDBJ databases">
        <title>Complete genome and mega plasmid sequence of Sphingomonas panacis DCY99 elicits systemic resistance in rice to Xanthomonas oryzae.</title>
        <authorList>
            <person name="Kim Y.J."/>
            <person name="Yang D.C."/>
            <person name="Sing P."/>
        </authorList>
    </citation>
    <scope>NUCLEOTIDE SEQUENCE [LARGE SCALE GENOMIC DNA]</scope>
    <source>
        <strain evidence="4 5">DCY99</strain>
    </source>
</reference>
<dbReference type="RefSeq" id="WP_069204001.1">
    <property type="nucleotide sequence ID" value="NZ_CP014168.1"/>
</dbReference>
<evidence type="ECO:0000256" key="2">
    <source>
        <dbReference type="SAM" id="SignalP"/>
    </source>
</evidence>
<dbReference type="EMBL" id="CP014168">
    <property type="protein sequence ID" value="AOH83427.1"/>
    <property type="molecule type" value="Genomic_DNA"/>
</dbReference>
<dbReference type="OrthoDB" id="9785345at2"/>